<name>A0A9D1MXT1_9BACT</name>
<protein>
    <submittedName>
        <fullName evidence="1">Uncharacterized protein</fullName>
    </submittedName>
</protein>
<evidence type="ECO:0000313" key="1">
    <source>
        <dbReference type="EMBL" id="HIU91251.1"/>
    </source>
</evidence>
<dbReference type="EMBL" id="DVOC01000077">
    <property type="protein sequence ID" value="HIU91251.1"/>
    <property type="molecule type" value="Genomic_DNA"/>
</dbReference>
<reference evidence="1" key="2">
    <citation type="journal article" date="2021" name="PeerJ">
        <title>Extensive microbial diversity within the chicken gut microbiome revealed by metagenomics and culture.</title>
        <authorList>
            <person name="Gilroy R."/>
            <person name="Ravi A."/>
            <person name="Getino M."/>
            <person name="Pursley I."/>
            <person name="Horton D.L."/>
            <person name="Alikhan N.F."/>
            <person name="Baker D."/>
            <person name="Gharbi K."/>
            <person name="Hall N."/>
            <person name="Watson M."/>
            <person name="Adriaenssens E.M."/>
            <person name="Foster-Nyarko E."/>
            <person name="Jarju S."/>
            <person name="Secka A."/>
            <person name="Antonio M."/>
            <person name="Oren A."/>
            <person name="Chaudhuri R.R."/>
            <person name="La Ragione R."/>
            <person name="Hildebrand F."/>
            <person name="Pallen M.J."/>
        </authorList>
    </citation>
    <scope>NUCLEOTIDE SEQUENCE</scope>
    <source>
        <strain evidence="1">ChiHjej12B11-7776</strain>
    </source>
</reference>
<dbReference type="Proteomes" id="UP000886852">
    <property type="component" value="Unassembled WGS sequence"/>
</dbReference>
<dbReference type="AlphaFoldDB" id="A0A9D1MXT1"/>
<gene>
    <name evidence="1" type="ORF">IAC72_04505</name>
</gene>
<proteinExistence type="predicted"/>
<accession>A0A9D1MXT1</accession>
<sequence length="53" mass="6216">MKNDNEFDKEIIYRKLTGTYMVKAYDFFGKSALTALQDKLKAQSAAKRRQKVR</sequence>
<organism evidence="1 2">
    <name type="scientific">Candidatus Fimimonas merdipullorum</name>
    <dbReference type="NCBI Taxonomy" id="2840822"/>
    <lineage>
        <taxon>Bacteria</taxon>
        <taxon>Pseudomonadati</taxon>
        <taxon>Myxococcota</taxon>
        <taxon>Myxococcia</taxon>
        <taxon>Myxococcales</taxon>
        <taxon>Cystobacterineae</taxon>
        <taxon>Myxococcaceae</taxon>
        <taxon>Myxococcaceae incertae sedis</taxon>
        <taxon>Candidatus Fimimonas</taxon>
    </lineage>
</organism>
<reference evidence="1" key="1">
    <citation type="submission" date="2020-10" db="EMBL/GenBank/DDBJ databases">
        <authorList>
            <person name="Gilroy R."/>
        </authorList>
    </citation>
    <scope>NUCLEOTIDE SEQUENCE</scope>
    <source>
        <strain evidence="1">ChiHjej12B11-7776</strain>
    </source>
</reference>
<comment type="caution">
    <text evidence="1">The sequence shown here is derived from an EMBL/GenBank/DDBJ whole genome shotgun (WGS) entry which is preliminary data.</text>
</comment>
<evidence type="ECO:0000313" key="2">
    <source>
        <dbReference type="Proteomes" id="UP000886852"/>
    </source>
</evidence>